<dbReference type="PANTHER" id="PTHR30483">
    <property type="entry name" value="LEUCINE-SPECIFIC-BINDING PROTEIN"/>
    <property type="match status" value="1"/>
</dbReference>
<name>A0A366H8D2_9BURK</name>
<evidence type="ECO:0000313" key="5">
    <source>
        <dbReference type="EMBL" id="RBP38451.1"/>
    </source>
</evidence>
<keyword evidence="6" id="KW-1185">Reference proteome</keyword>
<dbReference type="InterPro" id="IPR028081">
    <property type="entry name" value="Leu-bd"/>
</dbReference>
<dbReference type="RefSeq" id="WP_113934000.1">
    <property type="nucleotide sequence ID" value="NZ_JACCEU010000008.1"/>
</dbReference>
<keyword evidence="2 3" id="KW-0732">Signal</keyword>
<evidence type="ECO:0000256" key="2">
    <source>
        <dbReference type="ARBA" id="ARBA00022729"/>
    </source>
</evidence>
<evidence type="ECO:0000256" key="1">
    <source>
        <dbReference type="ARBA" id="ARBA00010062"/>
    </source>
</evidence>
<dbReference type="Gene3D" id="3.40.50.2300">
    <property type="match status" value="2"/>
</dbReference>
<evidence type="ECO:0000256" key="3">
    <source>
        <dbReference type="SAM" id="SignalP"/>
    </source>
</evidence>
<dbReference type="InterPro" id="IPR028082">
    <property type="entry name" value="Peripla_BP_I"/>
</dbReference>
<gene>
    <name evidence="5" type="ORF">DFR37_107216</name>
</gene>
<proteinExistence type="inferred from homology"/>
<accession>A0A366H8D2</accession>
<dbReference type="CDD" id="cd06359">
    <property type="entry name" value="PBP1_Nba-like"/>
    <property type="match status" value="1"/>
</dbReference>
<feature type="domain" description="Leucine-binding protein" evidence="4">
    <location>
        <begin position="25"/>
        <end position="360"/>
    </location>
</feature>
<organism evidence="5 6">
    <name type="scientific">Eoetvoesiella caeni</name>
    <dbReference type="NCBI Taxonomy" id="645616"/>
    <lineage>
        <taxon>Bacteria</taxon>
        <taxon>Pseudomonadati</taxon>
        <taxon>Pseudomonadota</taxon>
        <taxon>Betaproteobacteria</taxon>
        <taxon>Burkholderiales</taxon>
        <taxon>Alcaligenaceae</taxon>
        <taxon>Eoetvoesiella</taxon>
    </lineage>
</organism>
<protein>
    <submittedName>
        <fullName evidence="5">Branched-chain amino acid transport system substrate-binding protein</fullName>
    </submittedName>
</protein>
<dbReference type="EMBL" id="QNRQ01000007">
    <property type="protein sequence ID" value="RBP38451.1"/>
    <property type="molecule type" value="Genomic_DNA"/>
</dbReference>
<evidence type="ECO:0000313" key="6">
    <source>
        <dbReference type="Proteomes" id="UP000253628"/>
    </source>
</evidence>
<feature type="chain" id="PRO_5016883037" evidence="3">
    <location>
        <begin position="24"/>
        <end position="391"/>
    </location>
</feature>
<dbReference type="OrthoDB" id="8675370at2"/>
<feature type="signal peptide" evidence="3">
    <location>
        <begin position="1"/>
        <end position="23"/>
    </location>
</feature>
<comment type="similarity">
    <text evidence="1">Belongs to the leucine-binding protein family.</text>
</comment>
<dbReference type="PANTHER" id="PTHR30483:SF6">
    <property type="entry name" value="PERIPLASMIC BINDING PROTEIN OF ABC TRANSPORTER FOR NATURAL AMINO ACIDS"/>
    <property type="match status" value="1"/>
</dbReference>
<dbReference type="AlphaFoldDB" id="A0A366H8D2"/>
<dbReference type="SUPFAM" id="SSF53822">
    <property type="entry name" value="Periplasmic binding protein-like I"/>
    <property type="match status" value="1"/>
</dbReference>
<comment type="caution">
    <text evidence="5">The sequence shown here is derived from an EMBL/GenBank/DDBJ whole genome shotgun (WGS) entry which is preliminary data.</text>
</comment>
<dbReference type="InterPro" id="IPR051010">
    <property type="entry name" value="BCAA_transport"/>
</dbReference>
<evidence type="ECO:0000259" key="4">
    <source>
        <dbReference type="Pfam" id="PF13458"/>
    </source>
</evidence>
<dbReference type="Pfam" id="PF13458">
    <property type="entry name" value="Peripla_BP_6"/>
    <property type="match status" value="1"/>
</dbReference>
<sequence>MKYKWIALCLVSALGMLSTAANADEIKIGYVNTFSGSGANLGKHYRDAFELALKELGGKMAGLDVKVEYGDDQLKPEIAKSVVERMVERDKVDIVAGFNFSNVLLASLKTVTGANKLLISSNAGPSNLAGEQCDPNFFDVGQQNDGASEVLGRYLKKQNVASVYAIAPNYQAGRDMIAGLKRGFGKQLADEVYTQLSQTDFQAELSQIQAANPAAVFAFMPGGNGINFVKQWAQAGLIGKIPLYSVYSVDHTTLSAIGPSAEGTLGVSQYVEDLPFEANQEFVKKFVDHYHYYPSEYAASAYDTAMLINSAVVATHGKLDDIDALRAAVQKADFKSVRGPNFKLGHNHMPIQNYYLRETVKREDGKFGFVTRDTVAENYKDHYGAQCTNIK</sequence>
<reference evidence="5 6" key="1">
    <citation type="submission" date="2018-06" db="EMBL/GenBank/DDBJ databases">
        <title>Genomic Encyclopedia of Type Strains, Phase IV (KMG-IV): sequencing the most valuable type-strain genomes for metagenomic binning, comparative biology and taxonomic classification.</title>
        <authorList>
            <person name="Goeker M."/>
        </authorList>
    </citation>
    <scope>NUCLEOTIDE SEQUENCE [LARGE SCALE GENOMIC DNA]</scope>
    <source>
        <strain evidence="5 6">DSM 25520</strain>
    </source>
</reference>
<dbReference type="Proteomes" id="UP000253628">
    <property type="component" value="Unassembled WGS sequence"/>
</dbReference>